<dbReference type="InterPro" id="IPR036514">
    <property type="entry name" value="SGNH_hydro_sf"/>
</dbReference>
<accession>A0A6A3BXK8</accession>
<protein>
    <submittedName>
        <fullName evidence="2">GDSL esterase/lipase</fullName>
    </submittedName>
</protein>
<keyword evidence="1" id="KW-0732">Signal</keyword>
<feature type="chain" id="PRO_5025350954" evidence="1">
    <location>
        <begin position="28"/>
        <end position="152"/>
    </location>
</feature>
<name>A0A6A3BXK8_HIBSY</name>
<dbReference type="Proteomes" id="UP000436088">
    <property type="component" value="Unassembled WGS sequence"/>
</dbReference>
<proteinExistence type="predicted"/>
<dbReference type="Gene3D" id="3.40.50.1110">
    <property type="entry name" value="SGNH hydrolase"/>
    <property type="match status" value="1"/>
</dbReference>
<feature type="signal peptide" evidence="1">
    <location>
        <begin position="1"/>
        <end position="27"/>
    </location>
</feature>
<evidence type="ECO:0000313" key="2">
    <source>
        <dbReference type="EMBL" id="KAE8721334.1"/>
    </source>
</evidence>
<gene>
    <name evidence="2" type="ORF">F3Y22_tig00016212pilonHSYRG00034</name>
</gene>
<keyword evidence="3" id="KW-1185">Reference proteome</keyword>
<dbReference type="EMBL" id="VEPZ02000633">
    <property type="protein sequence ID" value="KAE8721334.1"/>
    <property type="molecule type" value="Genomic_DNA"/>
</dbReference>
<dbReference type="PANTHER" id="PTHR45642">
    <property type="entry name" value="GDSL ESTERASE/LIPASE EXL3"/>
    <property type="match status" value="1"/>
</dbReference>
<sequence>MYCCSLTPFFLWLFVSLSLSLSTATKAKVPAIIVFGDSSVDSGNNNVMISTLLKSNFLPYDRDFYNGQPTGRFCNGLISPDFISDAFGLKLAIPTYLDLAYNISDFTTGVCFTSAETEGSAASDCCTGVEDCGGCAGRMDCLGRVGTTDGGG</sequence>
<comment type="caution">
    <text evidence="2">The sequence shown here is derived from an EMBL/GenBank/DDBJ whole genome shotgun (WGS) entry which is preliminary data.</text>
</comment>
<reference evidence="2" key="1">
    <citation type="submission" date="2019-09" db="EMBL/GenBank/DDBJ databases">
        <title>Draft genome information of white flower Hibiscus syriacus.</title>
        <authorList>
            <person name="Kim Y.-M."/>
        </authorList>
    </citation>
    <scope>NUCLEOTIDE SEQUENCE [LARGE SCALE GENOMIC DNA]</scope>
    <source>
        <strain evidence="2">YM2019G1</strain>
    </source>
</reference>
<dbReference type="PANTHER" id="PTHR45642:SF12">
    <property type="entry name" value="OS09G0132900 PROTEIN"/>
    <property type="match status" value="1"/>
</dbReference>
<evidence type="ECO:0000256" key="1">
    <source>
        <dbReference type="SAM" id="SignalP"/>
    </source>
</evidence>
<evidence type="ECO:0000313" key="3">
    <source>
        <dbReference type="Proteomes" id="UP000436088"/>
    </source>
</evidence>
<organism evidence="2 3">
    <name type="scientific">Hibiscus syriacus</name>
    <name type="common">Rose of Sharon</name>
    <dbReference type="NCBI Taxonomy" id="106335"/>
    <lineage>
        <taxon>Eukaryota</taxon>
        <taxon>Viridiplantae</taxon>
        <taxon>Streptophyta</taxon>
        <taxon>Embryophyta</taxon>
        <taxon>Tracheophyta</taxon>
        <taxon>Spermatophyta</taxon>
        <taxon>Magnoliopsida</taxon>
        <taxon>eudicotyledons</taxon>
        <taxon>Gunneridae</taxon>
        <taxon>Pentapetalae</taxon>
        <taxon>rosids</taxon>
        <taxon>malvids</taxon>
        <taxon>Malvales</taxon>
        <taxon>Malvaceae</taxon>
        <taxon>Malvoideae</taxon>
        <taxon>Hibiscus</taxon>
    </lineage>
</organism>
<dbReference type="AlphaFoldDB" id="A0A6A3BXK8"/>
<dbReference type="InterPro" id="IPR050592">
    <property type="entry name" value="GDSL_lipolytic_enzyme"/>
</dbReference>